<dbReference type="Gene3D" id="3.90.1200.10">
    <property type="match status" value="1"/>
</dbReference>
<protein>
    <submittedName>
        <fullName evidence="1 2">Trehalose synthase</fullName>
        <ecNumber evidence="2">2.7.1.-</ecNumber>
    </submittedName>
</protein>
<dbReference type="KEGG" id="cii:CIMIT_09110"/>
<dbReference type="RefSeq" id="WP_038591928.1">
    <property type="nucleotide sequence ID" value="NZ_CP009211.1"/>
</dbReference>
<dbReference type="InterPro" id="IPR011009">
    <property type="entry name" value="Kinase-like_dom_sf"/>
</dbReference>
<name>A0A076NL10_9CORY</name>
<reference evidence="2 4" key="2">
    <citation type="submission" date="2017-06" db="EMBL/GenBank/DDBJ databases">
        <authorList>
            <consortium name="Pathogen Informatics"/>
        </authorList>
    </citation>
    <scope>NUCLEOTIDE SEQUENCE [LARGE SCALE GENOMIC DNA]</scope>
    <source>
        <strain evidence="2 4">NCTC13015</strain>
    </source>
</reference>
<keyword evidence="3" id="KW-1185">Reference proteome</keyword>
<reference evidence="1 3" key="1">
    <citation type="submission" date="2014-08" db="EMBL/GenBank/DDBJ databases">
        <title>Complete genome sequence of Corynebacterium imitans DSM 44264, isolated from a five-month-old boy with suspected pharyngeal diphtheria.</title>
        <authorList>
            <person name="Mollmann S."/>
            <person name="Albersmeier A."/>
            <person name="Ruckert C."/>
            <person name="Tauch A."/>
        </authorList>
    </citation>
    <scope>NUCLEOTIDE SEQUENCE [LARGE SCALE GENOMIC DNA]</scope>
    <source>
        <strain evidence="1 3">DSM 44264</strain>
    </source>
</reference>
<dbReference type="STRING" id="156978.CIMIT_09110"/>
<dbReference type="EMBL" id="LT906467">
    <property type="protein sequence ID" value="SNV79058.1"/>
    <property type="molecule type" value="Genomic_DNA"/>
</dbReference>
<evidence type="ECO:0000313" key="3">
    <source>
        <dbReference type="Proteomes" id="UP000028780"/>
    </source>
</evidence>
<dbReference type="EMBL" id="CP009211">
    <property type="protein sequence ID" value="AIJ34038.1"/>
    <property type="molecule type" value="Genomic_DNA"/>
</dbReference>
<accession>A0A076NL10</accession>
<evidence type="ECO:0000313" key="4">
    <source>
        <dbReference type="Proteomes" id="UP000215374"/>
    </source>
</evidence>
<gene>
    <name evidence="2" type="primary">treX</name>
    <name evidence="1" type="ORF">CIMIT_09110</name>
    <name evidence="2" type="ORF">SAMEA4535761_01884</name>
</gene>
<dbReference type="OrthoDB" id="3787729at2"/>
<evidence type="ECO:0000313" key="1">
    <source>
        <dbReference type="EMBL" id="AIJ34038.1"/>
    </source>
</evidence>
<dbReference type="AlphaFoldDB" id="A0A076NL10"/>
<keyword evidence="2" id="KW-0808">Transferase</keyword>
<dbReference type="GO" id="GO:0016740">
    <property type="term" value="F:transferase activity"/>
    <property type="evidence" value="ECO:0007669"/>
    <property type="project" value="UniProtKB-KW"/>
</dbReference>
<dbReference type="EC" id="2.7.1.-" evidence="2"/>
<dbReference type="HOGENOM" id="CLU_029675_0_0_11"/>
<dbReference type="Proteomes" id="UP000028780">
    <property type="component" value="Chromosome"/>
</dbReference>
<evidence type="ECO:0000313" key="2">
    <source>
        <dbReference type="EMBL" id="SNV79058.1"/>
    </source>
</evidence>
<dbReference type="Proteomes" id="UP000215374">
    <property type="component" value="Chromosome 1"/>
</dbReference>
<dbReference type="SUPFAM" id="SSF56112">
    <property type="entry name" value="Protein kinase-like (PK-like)"/>
    <property type="match status" value="1"/>
</dbReference>
<sequence length="361" mass="38960">MFDIASQRFYGAKSEPVDAIKVVASRPVEDAQWQLLDVTHGTTTDTYQVLLNADLSTDVLHTDAGATAYLAALPQLGEVHGELYCGPTTALGAEQSNTSLVVGDTIVKVFRRLEDGLNPDVELLSRIGACPNVAAVNAYVTRGEQTLAMQQELISGGVDGFDLATGGGLGADATRALGEAMRTVHDALADEFGVADVEAAGIAQRLAANLEDYVRRAPVLADLAPRIRKLYAALDAPGLTPVQRVHGDLHLGQTLKTPERWYLIDFEGEPARPLAQRRRPDHRLRDVAGMVRSLGYARAVGGFDADWEEARTAELLAGYGTDDDALLAAYIVDKAAYEVVYEANNRPDWVDIPLRAIRQLV</sequence>
<dbReference type="eggNOG" id="COG3281">
    <property type="taxonomic scope" value="Bacteria"/>
</dbReference>
<proteinExistence type="predicted"/>
<organism evidence="1 3">
    <name type="scientific">Corynebacterium imitans</name>
    <dbReference type="NCBI Taxonomy" id="156978"/>
    <lineage>
        <taxon>Bacteria</taxon>
        <taxon>Bacillati</taxon>
        <taxon>Actinomycetota</taxon>
        <taxon>Actinomycetes</taxon>
        <taxon>Mycobacteriales</taxon>
        <taxon>Corynebacteriaceae</taxon>
        <taxon>Corynebacterium</taxon>
    </lineage>
</organism>